<dbReference type="GO" id="GO:0008270">
    <property type="term" value="F:zinc ion binding"/>
    <property type="evidence" value="ECO:0007669"/>
    <property type="project" value="InterPro"/>
</dbReference>
<reference evidence="8" key="2">
    <citation type="journal article" date="2023" name="IMA Fungus">
        <title>Comparative genomic study of the Penicillium genus elucidates a diverse pangenome and 15 lateral gene transfer events.</title>
        <authorList>
            <person name="Petersen C."/>
            <person name="Sorensen T."/>
            <person name="Nielsen M.R."/>
            <person name="Sondergaard T.E."/>
            <person name="Sorensen J.L."/>
            <person name="Fitzpatrick D.A."/>
            <person name="Frisvad J.C."/>
            <person name="Nielsen K.L."/>
        </authorList>
    </citation>
    <scope>NUCLEOTIDE SEQUENCE</scope>
    <source>
        <strain evidence="8">IBT 21917</strain>
    </source>
</reference>
<dbReference type="EMBL" id="JAPQKO010000003">
    <property type="protein sequence ID" value="KAJ5172153.1"/>
    <property type="molecule type" value="Genomic_DNA"/>
</dbReference>
<dbReference type="Proteomes" id="UP001146351">
    <property type="component" value="Unassembled WGS sequence"/>
</dbReference>
<dbReference type="CDD" id="cd12148">
    <property type="entry name" value="fungal_TF_MHR"/>
    <property type="match status" value="1"/>
</dbReference>
<dbReference type="AlphaFoldDB" id="A0A9W9IAJ2"/>
<reference evidence="8" key="1">
    <citation type="submission" date="2022-11" db="EMBL/GenBank/DDBJ databases">
        <authorList>
            <person name="Petersen C."/>
        </authorList>
    </citation>
    <scope>NUCLEOTIDE SEQUENCE</scope>
    <source>
        <strain evidence="8">IBT 21917</strain>
    </source>
</reference>
<proteinExistence type="predicted"/>
<dbReference type="InterPro" id="IPR051089">
    <property type="entry name" value="prtT"/>
</dbReference>
<comment type="caution">
    <text evidence="8">The sequence shown here is derived from an EMBL/GenBank/DDBJ whole genome shotgun (WGS) entry which is preliminary data.</text>
</comment>
<evidence type="ECO:0000256" key="3">
    <source>
        <dbReference type="ARBA" id="ARBA00023125"/>
    </source>
</evidence>
<keyword evidence="3" id="KW-0238">DNA-binding</keyword>
<protein>
    <recommendedName>
        <fullName evidence="7">Xylanolytic transcriptional activator regulatory domain-containing protein</fullName>
    </recommendedName>
</protein>
<dbReference type="InterPro" id="IPR007219">
    <property type="entry name" value="XnlR_reg_dom"/>
</dbReference>
<evidence type="ECO:0000256" key="1">
    <source>
        <dbReference type="ARBA" id="ARBA00004123"/>
    </source>
</evidence>
<evidence type="ECO:0000256" key="2">
    <source>
        <dbReference type="ARBA" id="ARBA00023015"/>
    </source>
</evidence>
<keyword evidence="9" id="KW-1185">Reference proteome</keyword>
<evidence type="ECO:0000259" key="7">
    <source>
        <dbReference type="Pfam" id="PF04082"/>
    </source>
</evidence>
<dbReference type="Pfam" id="PF04082">
    <property type="entry name" value="Fungal_trans"/>
    <property type="match status" value="1"/>
</dbReference>
<sequence length="714" mass="80926">MQQESLHVVPAPAGKKRIPVCILNSRAQEVADVHFRFSELESLQCMQTIKSPVEGKPECLIVKHDLTKPPRCQKLEKQCVFFEVPKDPLSERLEGVESEVQYLRRQLNDMRQLLQQNAASSVMASHDTSQQSSHGPAQETNQESVSTSCSRHPEDFRVASVSATGCATCENQQYPTSMQPISTHATPVLFYEPANEDHRPRKRRRSCFEIRDEAIVDFIEQGLLMPDIAISSFDTFFEGCDRYIPLFDPEHDTFDSVRSRSSILLNAICTIGCMVEARTGGPTSDILHAELKKLVNVLIQNKALATIESVQAMLVMSCYSAERLLILSFAMRMALDLGLHEAFEELSERLAMRHDEDAYEVPDHVFEEERVLMRKSRTWFGLLVLEHIFRVDGGKPPGIRLLGNSRRCRILLSHPSTTVLDLRLFSQVEVCENLRPLSFLYTCLFIVCQETLMHTPATINDTLGPGTTIDRAGISDFVHEMKIDLDLWFDDWLRIIDSTVAAQHEKPFLLVALRVQKCWAEMMLNCKALRAMGVENVAAMTSTERSILLTAKASARRHLRLIIAEPDFYLAKLKYAMDFVWAKCAFSFLLLLKLSRLLPERDEEHQELLDHGNRLVDELGKADLNSSQAGSGNIYLQILKVSIDKYGRALGESQQPSAGGSTATSPFWELFDAQADLQWFVPEQFVSEWDFPGLNLFYFPTAWQDFFGDFSLAM</sequence>
<dbReference type="PANTHER" id="PTHR31845">
    <property type="entry name" value="FINGER DOMAIN PROTEIN, PUTATIVE-RELATED"/>
    <property type="match status" value="1"/>
</dbReference>
<evidence type="ECO:0000256" key="6">
    <source>
        <dbReference type="SAM" id="MobiDB-lite"/>
    </source>
</evidence>
<evidence type="ECO:0000313" key="9">
    <source>
        <dbReference type="Proteomes" id="UP001146351"/>
    </source>
</evidence>
<evidence type="ECO:0000256" key="5">
    <source>
        <dbReference type="ARBA" id="ARBA00023242"/>
    </source>
</evidence>
<gene>
    <name evidence="8" type="ORF">N7492_004746</name>
</gene>
<dbReference type="OrthoDB" id="4454541at2759"/>
<accession>A0A9W9IAJ2</accession>
<evidence type="ECO:0000313" key="8">
    <source>
        <dbReference type="EMBL" id="KAJ5172153.1"/>
    </source>
</evidence>
<evidence type="ECO:0000256" key="4">
    <source>
        <dbReference type="ARBA" id="ARBA00023163"/>
    </source>
</evidence>
<dbReference type="PANTHER" id="PTHR31845:SF33">
    <property type="entry name" value="ZN(II)2CYS6 TRANSCRIPTION FACTOR (EUROFUNG)"/>
    <property type="match status" value="1"/>
</dbReference>
<name>A0A9W9IAJ2_9EURO</name>
<comment type="subcellular location">
    <subcellularLocation>
        <location evidence="1">Nucleus</location>
    </subcellularLocation>
</comment>
<feature type="domain" description="Xylanolytic transcriptional activator regulatory" evidence="7">
    <location>
        <begin position="234"/>
        <end position="399"/>
    </location>
</feature>
<organism evidence="8 9">
    <name type="scientific">Penicillium capsulatum</name>
    <dbReference type="NCBI Taxonomy" id="69766"/>
    <lineage>
        <taxon>Eukaryota</taxon>
        <taxon>Fungi</taxon>
        <taxon>Dikarya</taxon>
        <taxon>Ascomycota</taxon>
        <taxon>Pezizomycotina</taxon>
        <taxon>Eurotiomycetes</taxon>
        <taxon>Eurotiomycetidae</taxon>
        <taxon>Eurotiales</taxon>
        <taxon>Aspergillaceae</taxon>
        <taxon>Penicillium</taxon>
    </lineage>
</organism>
<dbReference type="GO" id="GO:0000981">
    <property type="term" value="F:DNA-binding transcription factor activity, RNA polymerase II-specific"/>
    <property type="evidence" value="ECO:0007669"/>
    <property type="project" value="TreeGrafter"/>
</dbReference>
<dbReference type="GO" id="GO:0005634">
    <property type="term" value="C:nucleus"/>
    <property type="evidence" value="ECO:0007669"/>
    <property type="project" value="UniProtKB-SubCell"/>
</dbReference>
<dbReference type="GO" id="GO:0006351">
    <property type="term" value="P:DNA-templated transcription"/>
    <property type="evidence" value="ECO:0007669"/>
    <property type="project" value="InterPro"/>
</dbReference>
<keyword evidence="4" id="KW-0804">Transcription</keyword>
<dbReference type="GO" id="GO:0000976">
    <property type="term" value="F:transcription cis-regulatory region binding"/>
    <property type="evidence" value="ECO:0007669"/>
    <property type="project" value="TreeGrafter"/>
</dbReference>
<keyword evidence="2" id="KW-0805">Transcription regulation</keyword>
<feature type="region of interest" description="Disordered" evidence="6">
    <location>
        <begin position="117"/>
        <end position="149"/>
    </location>
</feature>
<keyword evidence="5" id="KW-0539">Nucleus</keyword>